<feature type="modified residue" description="4-aspartylphosphate" evidence="4">
    <location>
        <position position="60"/>
    </location>
</feature>
<feature type="domain" description="HTH luxR-type" evidence="5">
    <location>
        <begin position="140"/>
        <end position="205"/>
    </location>
</feature>
<proteinExistence type="predicted"/>
<dbReference type="Pfam" id="PF00072">
    <property type="entry name" value="Response_reg"/>
    <property type="match status" value="1"/>
</dbReference>
<dbReference type="InterPro" id="IPR011006">
    <property type="entry name" value="CheY-like_superfamily"/>
</dbReference>
<keyword evidence="4" id="KW-0597">Phosphoprotein</keyword>
<evidence type="ECO:0000259" key="6">
    <source>
        <dbReference type="PROSITE" id="PS50110"/>
    </source>
</evidence>
<protein>
    <submittedName>
        <fullName evidence="7">Transcriptional regulatory protein FixJ</fullName>
    </submittedName>
</protein>
<dbReference type="SUPFAM" id="SSF52172">
    <property type="entry name" value="CheY-like"/>
    <property type="match status" value="1"/>
</dbReference>
<dbReference type="CDD" id="cd06170">
    <property type="entry name" value="LuxR_C_like"/>
    <property type="match status" value="1"/>
</dbReference>
<keyword evidence="3" id="KW-0804">Transcription</keyword>
<reference evidence="7 8" key="1">
    <citation type="submission" date="2018-11" db="EMBL/GenBank/DDBJ databases">
        <authorList>
            <person name="Peiro R."/>
            <person name="Begona"/>
            <person name="Cbmso G."/>
            <person name="Lopez M."/>
            <person name="Gonzalez S."/>
            <person name="Sacristan E."/>
            <person name="Castillo E."/>
        </authorList>
    </citation>
    <scope>NUCLEOTIDE SEQUENCE [LARGE SCALE GENOMIC DNA]</scope>
    <source>
        <strain evidence="7">Brev_genome</strain>
    </source>
</reference>
<keyword evidence="2" id="KW-0238">DNA-binding</keyword>
<dbReference type="SMART" id="SM00421">
    <property type="entry name" value="HTH_LUXR"/>
    <property type="match status" value="1"/>
</dbReference>
<dbReference type="PROSITE" id="PS50043">
    <property type="entry name" value="HTH_LUXR_2"/>
    <property type="match status" value="1"/>
</dbReference>
<dbReference type="AlphaFoldDB" id="A0A7Z8Y7D0"/>
<feature type="domain" description="Response regulatory" evidence="6">
    <location>
        <begin position="10"/>
        <end position="125"/>
    </location>
</feature>
<dbReference type="PROSITE" id="PS00622">
    <property type="entry name" value="HTH_LUXR_1"/>
    <property type="match status" value="1"/>
</dbReference>
<dbReference type="Gene3D" id="3.40.50.2300">
    <property type="match status" value="1"/>
</dbReference>
<dbReference type="NCBIfam" id="NF006900">
    <property type="entry name" value="PRK09390.1"/>
    <property type="match status" value="1"/>
</dbReference>
<gene>
    <name evidence="7" type="primary">fixJ_2</name>
    <name evidence="7" type="ORF">BREV_BREV_00709</name>
</gene>
<dbReference type="PRINTS" id="PR00038">
    <property type="entry name" value="HTHLUXR"/>
</dbReference>
<organism evidence="7 8">
    <name type="scientific">Brevundimonas mediterranea</name>
    <dbReference type="NCBI Taxonomy" id="74329"/>
    <lineage>
        <taxon>Bacteria</taxon>
        <taxon>Pseudomonadati</taxon>
        <taxon>Pseudomonadota</taxon>
        <taxon>Alphaproteobacteria</taxon>
        <taxon>Caulobacterales</taxon>
        <taxon>Caulobacteraceae</taxon>
        <taxon>Brevundimonas</taxon>
    </lineage>
</organism>
<sequence length="207" mass="22403">MATMIQADTTVHVVDDDAALRDSLAFLISTNDLEPRLYASPLELLEAARREPLSGCILTDVRMPEMSGIDLARRLRASGATTPIVVMTGHADLALAVEAMRAGVQDFIEKPFDDAVLIEALQRALAEPDGARTAARDPLVAERLASLSQRELEVLEGLVAGHANKVIAYDLGISPRTVEVYRANVMTKMQVRSLSELVRVTVLTRGG</sequence>
<dbReference type="GO" id="GO:0000160">
    <property type="term" value="P:phosphorelay signal transduction system"/>
    <property type="evidence" value="ECO:0007669"/>
    <property type="project" value="InterPro"/>
</dbReference>
<dbReference type="Gene3D" id="1.10.10.10">
    <property type="entry name" value="Winged helix-like DNA-binding domain superfamily/Winged helix DNA-binding domain"/>
    <property type="match status" value="1"/>
</dbReference>
<dbReference type="RefSeq" id="WP_230307531.1">
    <property type="nucleotide sequence ID" value="NZ_UXHF01000009.1"/>
</dbReference>
<evidence type="ECO:0000256" key="1">
    <source>
        <dbReference type="ARBA" id="ARBA00023015"/>
    </source>
</evidence>
<dbReference type="InterPro" id="IPR016032">
    <property type="entry name" value="Sig_transdc_resp-reg_C-effctor"/>
</dbReference>
<dbReference type="InterPro" id="IPR001789">
    <property type="entry name" value="Sig_transdc_resp-reg_receiver"/>
</dbReference>
<keyword evidence="1" id="KW-0805">Transcription regulation</keyword>
<accession>A0A7Z8Y7D0</accession>
<dbReference type="Proteomes" id="UP000289220">
    <property type="component" value="Unassembled WGS sequence"/>
</dbReference>
<evidence type="ECO:0000259" key="5">
    <source>
        <dbReference type="PROSITE" id="PS50043"/>
    </source>
</evidence>
<dbReference type="PANTHER" id="PTHR44688">
    <property type="entry name" value="DNA-BINDING TRANSCRIPTIONAL ACTIVATOR DEVR_DOSR"/>
    <property type="match status" value="1"/>
</dbReference>
<dbReference type="PANTHER" id="PTHR44688:SF16">
    <property type="entry name" value="DNA-BINDING TRANSCRIPTIONAL ACTIVATOR DEVR_DOSR"/>
    <property type="match status" value="1"/>
</dbReference>
<dbReference type="PROSITE" id="PS50110">
    <property type="entry name" value="RESPONSE_REGULATORY"/>
    <property type="match status" value="1"/>
</dbReference>
<comment type="caution">
    <text evidence="7">The sequence shown here is derived from an EMBL/GenBank/DDBJ whole genome shotgun (WGS) entry which is preliminary data.</text>
</comment>
<dbReference type="EMBL" id="UXHF01000009">
    <property type="protein sequence ID" value="VDC52045.1"/>
    <property type="molecule type" value="Genomic_DNA"/>
</dbReference>
<evidence type="ECO:0000313" key="7">
    <source>
        <dbReference type="EMBL" id="VDC52045.1"/>
    </source>
</evidence>
<evidence type="ECO:0000256" key="3">
    <source>
        <dbReference type="ARBA" id="ARBA00023163"/>
    </source>
</evidence>
<evidence type="ECO:0000313" key="8">
    <source>
        <dbReference type="Proteomes" id="UP000289220"/>
    </source>
</evidence>
<dbReference type="InterPro" id="IPR036388">
    <property type="entry name" value="WH-like_DNA-bd_sf"/>
</dbReference>
<dbReference type="Pfam" id="PF00196">
    <property type="entry name" value="GerE"/>
    <property type="match status" value="1"/>
</dbReference>
<dbReference type="InterPro" id="IPR000792">
    <property type="entry name" value="Tscrpt_reg_LuxR_C"/>
</dbReference>
<dbReference type="SUPFAM" id="SSF46894">
    <property type="entry name" value="C-terminal effector domain of the bipartite response regulators"/>
    <property type="match status" value="1"/>
</dbReference>
<dbReference type="GO" id="GO:0006355">
    <property type="term" value="P:regulation of DNA-templated transcription"/>
    <property type="evidence" value="ECO:0007669"/>
    <property type="project" value="InterPro"/>
</dbReference>
<evidence type="ECO:0000256" key="2">
    <source>
        <dbReference type="ARBA" id="ARBA00023125"/>
    </source>
</evidence>
<name>A0A7Z8Y7D0_9CAUL</name>
<evidence type="ECO:0000256" key="4">
    <source>
        <dbReference type="PROSITE-ProRule" id="PRU00169"/>
    </source>
</evidence>
<keyword evidence="8" id="KW-1185">Reference proteome</keyword>
<dbReference type="SMART" id="SM00448">
    <property type="entry name" value="REC"/>
    <property type="match status" value="1"/>
</dbReference>
<dbReference type="GO" id="GO:0003677">
    <property type="term" value="F:DNA binding"/>
    <property type="evidence" value="ECO:0007669"/>
    <property type="project" value="UniProtKB-KW"/>
</dbReference>